<organism evidence="2 3">
    <name type="scientific">Pisum sativum</name>
    <name type="common">Garden pea</name>
    <name type="synonym">Lathyrus oleraceus</name>
    <dbReference type="NCBI Taxonomy" id="3888"/>
    <lineage>
        <taxon>Eukaryota</taxon>
        <taxon>Viridiplantae</taxon>
        <taxon>Streptophyta</taxon>
        <taxon>Embryophyta</taxon>
        <taxon>Tracheophyta</taxon>
        <taxon>Spermatophyta</taxon>
        <taxon>Magnoliopsida</taxon>
        <taxon>eudicotyledons</taxon>
        <taxon>Gunneridae</taxon>
        <taxon>Pentapetalae</taxon>
        <taxon>rosids</taxon>
        <taxon>fabids</taxon>
        <taxon>Fabales</taxon>
        <taxon>Fabaceae</taxon>
        <taxon>Papilionoideae</taxon>
        <taxon>50 kb inversion clade</taxon>
        <taxon>NPAAA clade</taxon>
        <taxon>Hologalegina</taxon>
        <taxon>IRL clade</taxon>
        <taxon>Fabeae</taxon>
        <taxon>Lathyrus</taxon>
    </lineage>
</organism>
<dbReference type="AlphaFoldDB" id="A0A9D4X9P9"/>
<evidence type="ECO:0000256" key="1">
    <source>
        <dbReference type="SAM" id="MobiDB-lite"/>
    </source>
</evidence>
<evidence type="ECO:0000313" key="2">
    <source>
        <dbReference type="EMBL" id="KAI5416388.1"/>
    </source>
</evidence>
<proteinExistence type="predicted"/>
<evidence type="ECO:0000313" key="3">
    <source>
        <dbReference type="Proteomes" id="UP001058974"/>
    </source>
</evidence>
<reference evidence="2 3" key="1">
    <citation type="journal article" date="2022" name="Nat. Genet.">
        <title>Improved pea reference genome and pan-genome highlight genomic features and evolutionary characteristics.</title>
        <authorList>
            <person name="Yang T."/>
            <person name="Liu R."/>
            <person name="Luo Y."/>
            <person name="Hu S."/>
            <person name="Wang D."/>
            <person name="Wang C."/>
            <person name="Pandey M.K."/>
            <person name="Ge S."/>
            <person name="Xu Q."/>
            <person name="Li N."/>
            <person name="Li G."/>
            <person name="Huang Y."/>
            <person name="Saxena R.K."/>
            <person name="Ji Y."/>
            <person name="Li M."/>
            <person name="Yan X."/>
            <person name="He Y."/>
            <person name="Liu Y."/>
            <person name="Wang X."/>
            <person name="Xiang C."/>
            <person name="Varshney R.K."/>
            <person name="Ding H."/>
            <person name="Gao S."/>
            <person name="Zong X."/>
        </authorList>
    </citation>
    <scope>NUCLEOTIDE SEQUENCE [LARGE SCALE GENOMIC DNA]</scope>
    <source>
        <strain evidence="2 3">cv. Zhongwan 6</strain>
    </source>
</reference>
<dbReference type="Gene3D" id="2.40.50.140">
    <property type="entry name" value="Nucleic acid-binding proteins"/>
    <property type="match status" value="1"/>
</dbReference>
<accession>A0A9D4X9P9</accession>
<dbReference type="EMBL" id="JAMSHJ010000004">
    <property type="protein sequence ID" value="KAI5416388.1"/>
    <property type="molecule type" value="Genomic_DNA"/>
</dbReference>
<gene>
    <name evidence="2" type="ORF">KIW84_041455</name>
</gene>
<comment type="caution">
    <text evidence="2">The sequence shown here is derived from an EMBL/GenBank/DDBJ whole genome shotgun (WGS) entry which is preliminary data.</text>
</comment>
<dbReference type="Proteomes" id="UP001058974">
    <property type="component" value="Chromosome 4"/>
</dbReference>
<name>A0A9D4X9P9_PEA</name>
<keyword evidence="3" id="KW-1185">Reference proteome</keyword>
<dbReference type="InterPro" id="IPR012340">
    <property type="entry name" value="NA-bd_OB-fold"/>
</dbReference>
<protein>
    <recommendedName>
        <fullName evidence="4">DUF223 domain-containing protein</fullName>
    </recommendedName>
</protein>
<dbReference type="Gramene" id="Psat04G0145500-T1">
    <property type="protein sequence ID" value="KAI5416388.1"/>
    <property type="gene ID" value="KIW84_041455"/>
</dbReference>
<evidence type="ECO:0008006" key="4">
    <source>
        <dbReference type="Google" id="ProtNLM"/>
    </source>
</evidence>
<feature type="region of interest" description="Disordered" evidence="1">
    <location>
        <begin position="164"/>
        <end position="184"/>
    </location>
</feature>
<sequence length="223" mass="24958">MPRPRILIKDLVKGNQLWKMHVHVVDIWVVMEKSGQQHLKLVIQNGKDWIEQLKEHETYAIYNGEPMANDGPLKVCSHSLKLVFNGGTTISNIIIPKIPPHQFKYKAIGDFLNGHFQNDMLYDVIGILQDVVKTQLGDGGTKSYANIMLHDDVGNVIEVTPSAKHTNSAQPSISANQTRSPSTSSINIPAKRVVISTSLDELFLNYDLTPKQSTTKVNHLKKE</sequence>